<organism evidence="4">
    <name type="scientific">marine sediment metagenome</name>
    <dbReference type="NCBI Taxonomy" id="412755"/>
    <lineage>
        <taxon>unclassified sequences</taxon>
        <taxon>metagenomes</taxon>
        <taxon>ecological metagenomes</taxon>
    </lineage>
</organism>
<name>A0A0F9RWM9_9ZZZZ</name>
<evidence type="ECO:0000313" key="4">
    <source>
        <dbReference type="EMBL" id="KKN21633.1"/>
    </source>
</evidence>
<keyword evidence="2" id="KW-0677">Repeat</keyword>
<dbReference type="PROSITE" id="PS51450">
    <property type="entry name" value="LRR"/>
    <property type="match status" value="2"/>
</dbReference>
<dbReference type="Pfam" id="PF23598">
    <property type="entry name" value="LRR_14"/>
    <property type="match status" value="1"/>
</dbReference>
<reference evidence="4" key="1">
    <citation type="journal article" date="2015" name="Nature">
        <title>Complex archaea that bridge the gap between prokaryotes and eukaryotes.</title>
        <authorList>
            <person name="Spang A."/>
            <person name="Saw J.H."/>
            <person name="Jorgensen S.L."/>
            <person name="Zaremba-Niedzwiedzka K."/>
            <person name="Martijn J."/>
            <person name="Lind A.E."/>
            <person name="van Eijk R."/>
            <person name="Schleper C."/>
            <person name="Guy L."/>
            <person name="Ettema T.J."/>
        </authorList>
    </citation>
    <scope>NUCLEOTIDE SEQUENCE</scope>
</reference>
<feature type="domain" description="Disease resistance R13L4/SHOC-2-like LRR" evidence="3">
    <location>
        <begin position="160"/>
        <end position="239"/>
    </location>
</feature>
<dbReference type="SMART" id="SM00369">
    <property type="entry name" value="LRR_TYP"/>
    <property type="match status" value="3"/>
</dbReference>
<dbReference type="InterPro" id="IPR050216">
    <property type="entry name" value="LRR_domain-containing"/>
</dbReference>
<proteinExistence type="predicted"/>
<dbReference type="InterPro" id="IPR055414">
    <property type="entry name" value="LRR_R13L4/SHOC2-like"/>
</dbReference>
<dbReference type="PANTHER" id="PTHR48051:SF1">
    <property type="entry name" value="RAS SUPPRESSOR PROTEIN 1"/>
    <property type="match status" value="1"/>
</dbReference>
<comment type="caution">
    <text evidence="4">The sequence shown here is derived from an EMBL/GenBank/DDBJ whole genome shotgun (WGS) entry which is preliminary data.</text>
</comment>
<protein>
    <recommendedName>
        <fullName evidence="3">Disease resistance R13L4/SHOC-2-like LRR domain-containing protein</fullName>
    </recommendedName>
</protein>
<evidence type="ECO:0000259" key="3">
    <source>
        <dbReference type="Pfam" id="PF23598"/>
    </source>
</evidence>
<dbReference type="AlphaFoldDB" id="A0A0F9RWM9"/>
<gene>
    <name evidence="4" type="ORF">LCGC14_0923450</name>
</gene>
<sequence length="292" mass="33959">MTRIDVDILLDGEEADITGFMLEACGIDSRDFYRNERVLTRENLEKNLDVLEKMVHVRNFIRAPYFVIGYFALLTGARISESLRQDILEAAKWEHEEGYWPDKGFALKRRIYLEDFREKIQIQKAGQKLHAVRFKYSEKSFLESKVVVGINQFRDYCDYGKINDIKHINLDGWGLKSIPAEIFELSNLKSLSLAFNELTEIPDEISNLTSLTRLYLNYNLLETLPESIGKLSSLKGLSINHNNISHLPESFKKLKDLKQIYVRGTNITQVPEFLKIVRLESTNETIYLERKT</sequence>
<evidence type="ECO:0000256" key="1">
    <source>
        <dbReference type="ARBA" id="ARBA00022614"/>
    </source>
</evidence>
<dbReference type="InterPro" id="IPR032675">
    <property type="entry name" value="LRR_dom_sf"/>
</dbReference>
<dbReference type="PANTHER" id="PTHR48051">
    <property type="match status" value="1"/>
</dbReference>
<dbReference type="SUPFAM" id="SSF52058">
    <property type="entry name" value="L domain-like"/>
    <property type="match status" value="1"/>
</dbReference>
<dbReference type="InterPro" id="IPR001611">
    <property type="entry name" value="Leu-rich_rpt"/>
</dbReference>
<keyword evidence="1" id="KW-0433">Leucine-rich repeat</keyword>
<dbReference type="GO" id="GO:0005737">
    <property type="term" value="C:cytoplasm"/>
    <property type="evidence" value="ECO:0007669"/>
    <property type="project" value="TreeGrafter"/>
</dbReference>
<accession>A0A0F9RWM9</accession>
<dbReference type="EMBL" id="LAZR01003131">
    <property type="protein sequence ID" value="KKN21633.1"/>
    <property type="molecule type" value="Genomic_DNA"/>
</dbReference>
<dbReference type="InterPro" id="IPR003591">
    <property type="entry name" value="Leu-rich_rpt_typical-subtyp"/>
</dbReference>
<dbReference type="Gene3D" id="3.80.10.10">
    <property type="entry name" value="Ribonuclease Inhibitor"/>
    <property type="match status" value="1"/>
</dbReference>
<evidence type="ECO:0000256" key="2">
    <source>
        <dbReference type="ARBA" id="ARBA00022737"/>
    </source>
</evidence>
<dbReference type="SMART" id="SM00364">
    <property type="entry name" value="LRR_BAC"/>
    <property type="match status" value="3"/>
</dbReference>